<dbReference type="InterPro" id="IPR052019">
    <property type="entry name" value="F420H2_bilvrd_red/Heme_oxyg"/>
</dbReference>
<dbReference type="EMBL" id="RJSF01000005">
    <property type="protein sequence ID" value="RNM16942.1"/>
    <property type="molecule type" value="Genomic_DNA"/>
</dbReference>
<dbReference type="Pfam" id="PF01243">
    <property type="entry name" value="PNPOx_N"/>
    <property type="match status" value="1"/>
</dbReference>
<dbReference type="GO" id="GO:0016627">
    <property type="term" value="F:oxidoreductase activity, acting on the CH-CH group of donors"/>
    <property type="evidence" value="ECO:0007669"/>
    <property type="project" value="TreeGrafter"/>
</dbReference>
<proteinExistence type="predicted"/>
<dbReference type="GO" id="GO:0070967">
    <property type="term" value="F:coenzyme F420 binding"/>
    <property type="evidence" value="ECO:0007669"/>
    <property type="project" value="TreeGrafter"/>
</dbReference>
<evidence type="ECO:0000313" key="4">
    <source>
        <dbReference type="EMBL" id="RNM16942.1"/>
    </source>
</evidence>
<feature type="region of interest" description="Disordered" evidence="2">
    <location>
        <begin position="1"/>
        <end position="28"/>
    </location>
</feature>
<keyword evidence="5" id="KW-1185">Reference proteome</keyword>
<dbReference type="InterPro" id="IPR019965">
    <property type="entry name" value="PPOX_F420-dep_Rv2061_put"/>
</dbReference>
<dbReference type="Proteomes" id="UP000279994">
    <property type="component" value="Unassembled WGS sequence"/>
</dbReference>
<comment type="caution">
    <text evidence="4">The sequence shown here is derived from an EMBL/GenBank/DDBJ whole genome shotgun (WGS) entry which is preliminary data.</text>
</comment>
<dbReference type="GO" id="GO:0005829">
    <property type="term" value="C:cytosol"/>
    <property type="evidence" value="ECO:0007669"/>
    <property type="project" value="TreeGrafter"/>
</dbReference>
<dbReference type="InterPro" id="IPR012349">
    <property type="entry name" value="Split_barrel_FMN-bd"/>
</dbReference>
<dbReference type="InterPro" id="IPR011576">
    <property type="entry name" value="Pyridox_Oxase_N"/>
</dbReference>
<accession>A0A3N0GXY4</accession>
<evidence type="ECO:0000259" key="3">
    <source>
        <dbReference type="Pfam" id="PF01243"/>
    </source>
</evidence>
<dbReference type="Gene3D" id="2.30.110.10">
    <property type="entry name" value="Electron Transport, Fmn-binding Protein, Chain A"/>
    <property type="match status" value="1"/>
</dbReference>
<keyword evidence="1 4" id="KW-0560">Oxidoreductase</keyword>
<sequence length="205" mass="22848">MPARTSRWSSSARTPTRRACRSRCTGRPGVRRTRRITCSRRDRAVPVWETAWPPPSSLVIREAPLTAPRSSVSASAQPDDRAWEQVGRASYVSFTSYRKNGTPVSTPVWIAPDGDDLYFFSDTDAFKVTRIRNNPAVTLQPCDVRGRVKAGAPLVNGRAEVLDHADSPRVRRIVNRKYRVQGTIGTLFSRLRGSEASIGIRIQKA</sequence>
<evidence type="ECO:0000256" key="2">
    <source>
        <dbReference type="SAM" id="MobiDB-lite"/>
    </source>
</evidence>
<gene>
    <name evidence="4" type="ORF">EFL26_02295</name>
</gene>
<reference evidence="4 5" key="1">
    <citation type="submission" date="2018-11" db="EMBL/GenBank/DDBJ databases">
        <authorList>
            <person name="Li F."/>
        </authorList>
    </citation>
    <scope>NUCLEOTIDE SEQUENCE [LARGE SCALE GENOMIC DNA]</scope>
    <source>
        <strain evidence="4 5">Gsoil 818</strain>
    </source>
</reference>
<dbReference type="PANTHER" id="PTHR35176">
    <property type="entry name" value="HEME OXYGENASE HI_0854-RELATED"/>
    <property type="match status" value="1"/>
</dbReference>
<evidence type="ECO:0000256" key="1">
    <source>
        <dbReference type="ARBA" id="ARBA00023002"/>
    </source>
</evidence>
<dbReference type="EC" id="1.-.-.-" evidence="4"/>
<feature type="compositionally biased region" description="Low complexity" evidence="2">
    <location>
        <begin position="1"/>
        <end position="14"/>
    </location>
</feature>
<feature type="domain" description="Pyridoxamine 5'-phosphate oxidase N-terminal" evidence="3">
    <location>
        <begin position="86"/>
        <end position="167"/>
    </location>
</feature>
<dbReference type="PANTHER" id="PTHR35176:SF11">
    <property type="entry name" value="PYRIDOXAMINE 5'-PHOSPHATE OXIDASE FAMILY PROTEIN"/>
    <property type="match status" value="1"/>
</dbReference>
<name>A0A3N0GXY4_9ACTN</name>
<dbReference type="SUPFAM" id="SSF50475">
    <property type="entry name" value="FMN-binding split barrel"/>
    <property type="match status" value="1"/>
</dbReference>
<dbReference type="NCBIfam" id="TIGR03666">
    <property type="entry name" value="Rv2061_F420"/>
    <property type="match status" value="1"/>
</dbReference>
<protein>
    <submittedName>
        <fullName evidence="4">PPOX class F420-dependent oxidoreductase</fullName>
        <ecNumber evidence="4">1.-.-.-</ecNumber>
    </submittedName>
</protein>
<organism evidence="4 5">
    <name type="scientific">Nocardioides pocheonensis</name>
    <dbReference type="NCBI Taxonomy" id="661485"/>
    <lineage>
        <taxon>Bacteria</taxon>
        <taxon>Bacillati</taxon>
        <taxon>Actinomycetota</taxon>
        <taxon>Actinomycetes</taxon>
        <taxon>Propionibacteriales</taxon>
        <taxon>Nocardioidaceae</taxon>
        <taxon>Nocardioides</taxon>
    </lineage>
</organism>
<dbReference type="AlphaFoldDB" id="A0A3N0GXY4"/>
<evidence type="ECO:0000313" key="5">
    <source>
        <dbReference type="Proteomes" id="UP000279994"/>
    </source>
</evidence>
<dbReference type="OrthoDB" id="5738083at2"/>